<evidence type="ECO:0000313" key="2">
    <source>
        <dbReference type="EMBL" id="GIZ37509.1"/>
    </source>
</evidence>
<accession>A0A9P3C4V5</accession>
<dbReference type="EMBL" id="BOLY01000001">
    <property type="protein sequence ID" value="GIZ37509.1"/>
    <property type="molecule type" value="Genomic_DNA"/>
</dbReference>
<proteinExistence type="predicted"/>
<organism evidence="2 3">
    <name type="scientific">Cercospora kikuchii</name>
    <dbReference type="NCBI Taxonomy" id="84275"/>
    <lineage>
        <taxon>Eukaryota</taxon>
        <taxon>Fungi</taxon>
        <taxon>Dikarya</taxon>
        <taxon>Ascomycota</taxon>
        <taxon>Pezizomycotina</taxon>
        <taxon>Dothideomycetes</taxon>
        <taxon>Dothideomycetidae</taxon>
        <taxon>Mycosphaerellales</taxon>
        <taxon>Mycosphaerellaceae</taxon>
        <taxon>Cercospora</taxon>
    </lineage>
</organism>
<dbReference type="OrthoDB" id="5314997at2759"/>
<comment type="caution">
    <text evidence="2">The sequence shown here is derived from an EMBL/GenBank/DDBJ whole genome shotgun (WGS) entry which is preliminary data.</text>
</comment>
<dbReference type="RefSeq" id="XP_044651996.1">
    <property type="nucleotide sequence ID" value="XM_044796061.1"/>
</dbReference>
<evidence type="ECO:0000256" key="1">
    <source>
        <dbReference type="SAM" id="MobiDB-lite"/>
    </source>
</evidence>
<feature type="region of interest" description="Disordered" evidence="1">
    <location>
        <begin position="1"/>
        <end position="44"/>
    </location>
</feature>
<dbReference type="GeneID" id="68286529"/>
<feature type="compositionally biased region" description="Polar residues" evidence="1">
    <location>
        <begin position="34"/>
        <end position="44"/>
    </location>
</feature>
<name>A0A9P3C4V5_9PEZI</name>
<keyword evidence="3" id="KW-1185">Reference proteome</keyword>
<sequence length="248" mass="28365">MATGKKRDIANLQSSADEGDEIESGRSSKKHCAQNPTDENPSTTKVALDESEEDIFPFFALPRELRDMIYDEMKEKRTTEFDTKTGLRASTYALVPRNTAISRQFYDEAMDRVEELPELRLTDTHGFLFDDPTQIPECLNATTVTLQLGVEELPFDLTGHEQWVRLWLARMSKLEVLRIRINVCSLCAAMLIHMIERSNFWLYLKGLLELKVFCAYGDLFDFAEESDSKLVAVWAKNSGELERVELPA</sequence>
<dbReference type="AlphaFoldDB" id="A0A9P3C4V5"/>
<protein>
    <submittedName>
        <fullName evidence="2">Uncharacterized protein</fullName>
    </submittedName>
</protein>
<dbReference type="Proteomes" id="UP000825890">
    <property type="component" value="Unassembled WGS sequence"/>
</dbReference>
<evidence type="ECO:0000313" key="3">
    <source>
        <dbReference type="Proteomes" id="UP000825890"/>
    </source>
</evidence>
<gene>
    <name evidence="2" type="ORF">CKM354_000095400</name>
</gene>
<reference evidence="2 3" key="1">
    <citation type="submission" date="2021-01" db="EMBL/GenBank/DDBJ databases">
        <title>Cercospora kikuchii MAFF 305040 whole genome shotgun sequence.</title>
        <authorList>
            <person name="Kashiwa T."/>
            <person name="Suzuki T."/>
        </authorList>
    </citation>
    <scope>NUCLEOTIDE SEQUENCE [LARGE SCALE GENOMIC DNA]</scope>
    <source>
        <strain evidence="2 3">MAFF 305040</strain>
    </source>
</reference>